<dbReference type="InterPro" id="IPR022948">
    <property type="entry name" value="COD_ChbG_bac"/>
</dbReference>
<dbReference type="GO" id="GO:0036311">
    <property type="term" value="F:chitin disaccharide deacetylase activity"/>
    <property type="evidence" value="ECO:0007669"/>
    <property type="project" value="UniProtKB-EC"/>
</dbReference>
<dbReference type="Gene3D" id="3.20.20.370">
    <property type="entry name" value="Glycoside hydrolase/deacetylase"/>
    <property type="match status" value="1"/>
</dbReference>
<dbReference type="Pfam" id="PF04794">
    <property type="entry name" value="YdjC"/>
    <property type="match status" value="1"/>
</dbReference>
<dbReference type="GO" id="GO:0019213">
    <property type="term" value="F:deacetylase activity"/>
    <property type="evidence" value="ECO:0007669"/>
    <property type="project" value="TreeGrafter"/>
</dbReference>
<keyword evidence="4" id="KW-0460">Magnesium</keyword>
<dbReference type="InterPro" id="IPR011330">
    <property type="entry name" value="Glyco_hydro/deAcase_b/a-brl"/>
</dbReference>
<dbReference type="GO" id="GO:0000272">
    <property type="term" value="P:polysaccharide catabolic process"/>
    <property type="evidence" value="ECO:0007669"/>
    <property type="project" value="InterPro"/>
</dbReference>
<keyword evidence="3 6" id="KW-0378">Hydrolase</keyword>
<name>A0AAP2UG60_9FIRM</name>
<dbReference type="Proteomes" id="UP001204814">
    <property type="component" value="Unassembled WGS sequence"/>
</dbReference>
<sequence>MIKRLIVNADDYGLSEGVCLGILKAHRDGILTSTTCMMNMENIEKYLEMTKDYPNLGLGVHLNITVGKPLTNVSFVDEKGNFKSRDTYTNREAIVSQEELYQEWKAQIEKFIKIMGHKPTHLDSHHHVHLLNSNIDVALKLAHEYDLPIRQETYLQKDFEPVYFEELFYNQDATFEMIDTILHKDVKNYELMCHPAMIDWKLYQISSYNLRRAHELDIICSQKAKEMTKKIELINYQDLKKSSN</sequence>
<dbReference type="EMBL" id="JANGBO010000002">
    <property type="protein sequence ID" value="MCQ5061045.1"/>
    <property type="molecule type" value="Genomic_DNA"/>
</dbReference>
<dbReference type="CDD" id="cd10803">
    <property type="entry name" value="YdjC_EF3048_like"/>
    <property type="match status" value="1"/>
</dbReference>
<evidence type="ECO:0000256" key="3">
    <source>
        <dbReference type="ARBA" id="ARBA00022801"/>
    </source>
</evidence>
<reference evidence="6" key="1">
    <citation type="submission" date="2022-06" db="EMBL/GenBank/DDBJ databases">
        <title>Isolation of gut microbiota from human fecal samples.</title>
        <authorList>
            <person name="Pamer E.G."/>
            <person name="Barat B."/>
            <person name="Waligurski E."/>
            <person name="Medina S."/>
            <person name="Paddock L."/>
            <person name="Mostad J."/>
        </authorList>
    </citation>
    <scope>NUCLEOTIDE SEQUENCE</scope>
    <source>
        <strain evidence="6">DFI.6.24</strain>
    </source>
</reference>
<evidence type="ECO:0000256" key="4">
    <source>
        <dbReference type="ARBA" id="ARBA00022842"/>
    </source>
</evidence>
<keyword evidence="2" id="KW-0479">Metal-binding</keyword>
<keyword evidence="5" id="KW-0119">Carbohydrate metabolism</keyword>
<dbReference type="NCBIfam" id="NF002559">
    <property type="entry name" value="PRK02134.1"/>
    <property type="match status" value="1"/>
</dbReference>
<proteinExistence type="predicted"/>
<comment type="cofactor">
    <cofactor evidence="1">
        <name>Mg(2+)</name>
        <dbReference type="ChEBI" id="CHEBI:18420"/>
    </cofactor>
</comment>
<accession>A0AAP2UG60</accession>
<dbReference type="SUPFAM" id="SSF88713">
    <property type="entry name" value="Glycoside hydrolase/deacetylase"/>
    <property type="match status" value="1"/>
</dbReference>
<evidence type="ECO:0000313" key="7">
    <source>
        <dbReference type="Proteomes" id="UP001204814"/>
    </source>
</evidence>
<protein>
    <submittedName>
        <fullName evidence="6">Chitin disaccharide deacetylase</fullName>
        <ecNumber evidence="6">3.5.1.105</ecNumber>
    </submittedName>
</protein>
<dbReference type="EC" id="3.5.1.105" evidence="6"/>
<evidence type="ECO:0000256" key="2">
    <source>
        <dbReference type="ARBA" id="ARBA00022723"/>
    </source>
</evidence>
<gene>
    <name evidence="6" type="primary">chbG</name>
    <name evidence="6" type="ORF">NE542_04240</name>
</gene>
<dbReference type="PANTHER" id="PTHR31609">
    <property type="entry name" value="YDJC DEACETYLASE FAMILY MEMBER"/>
    <property type="match status" value="1"/>
</dbReference>
<organism evidence="6 7">
    <name type="scientific">Faecalibacillus intestinalis</name>
    <dbReference type="NCBI Taxonomy" id="1982626"/>
    <lineage>
        <taxon>Bacteria</taxon>
        <taxon>Bacillati</taxon>
        <taxon>Bacillota</taxon>
        <taxon>Erysipelotrichia</taxon>
        <taxon>Erysipelotrichales</taxon>
        <taxon>Coprobacillaceae</taxon>
        <taxon>Faecalibacillus</taxon>
    </lineage>
</organism>
<evidence type="ECO:0000313" key="6">
    <source>
        <dbReference type="EMBL" id="MCQ5061045.1"/>
    </source>
</evidence>
<dbReference type="InterPro" id="IPR006879">
    <property type="entry name" value="YdjC-like"/>
</dbReference>
<dbReference type="AlphaFoldDB" id="A0AAP2UG60"/>
<evidence type="ECO:0000256" key="1">
    <source>
        <dbReference type="ARBA" id="ARBA00001946"/>
    </source>
</evidence>
<dbReference type="PANTHER" id="PTHR31609:SF1">
    <property type="entry name" value="CARBOHYDRATE DEACETYLASE"/>
    <property type="match status" value="1"/>
</dbReference>
<dbReference type="RefSeq" id="WP_117575034.1">
    <property type="nucleotide sequence ID" value="NZ_JADPGG010000082.1"/>
</dbReference>
<evidence type="ECO:0000256" key="5">
    <source>
        <dbReference type="ARBA" id="ARBA00023277"/>
    </source>
</evidence>
<dbReference type="GO" id="GO:0046872">
    <property type="term" value="F:metal ion binding"/>
    <property type="evidence" value="ECO:0007669"/>
    <property type="project" value="UniProtKB-KW"/>
</dbReference>
<comment type="caution">
    <text evidence="6">The sequence shown here is derived from an EMBL/GenBank/DDBJ whole genome shotgun (WGS) entry which is preliminary data.</text>
</comment>